<keyword evidence="6" id="KW-1185">Reference proteome</keyword>
<organism evidence="5 6">
    <name type="scientific">Nonomuraea soli</name>
    <dbReference type="NCBI Taxonomy" id="1032476"/>
    <lineage>
        <taxon>Bacteria</taxon>
        <taxon>Bacillati</taxon>
        <taxon>Actinomycetota</taxon>
        <taxon>Actinomycetes</taxon>
        <taxon>Streptosporangiales</taxon>
        <taxon>Streptosporangiaceae</taxon>
        <taxon>Nonomuraea</taxon>
    </lineage>
</organism>
<dbReference type="PRINTS" id="PR00598">
    <property type="entry name" value="HTHMARR"/>
</dbReference>
<dbReference type="PANTHER" id="PTHR33164:SF104">
    <property type="entry name" value="TRANSCRIPTIONAL REGULATORY PROTEIN"/>
    <property type="match status" value="1"/>
</dbReference>
<keyword evidence="1" id="KW-0805">Transcription regulation</keyword>
<dbReference type="SUPFAM" id="SSF46785">
    <property type="entry name" value="Winged helix' DNA-binding domain"/>
    <property type="match status" value="1"/>
</dbReference>
<name>A0A7W0CU35_9ACTN</name>
<reference evidence="5 6" key="1">
    <citation type="submission" date="2020-07" db="EMBL/GenBank/DDBJ databases">
        <title>Genomic Encyclopedia of Type Strains, Phase IV (KMG-IV): sequencing the most valuable type-strain genomes for metagenomic binning, comparative biology and taxonomic classification.</title>
        <authorList>
            <person name="Goeker M."/>
        </authorList>
    </citation>
    <scope>NUCLEOTIDE SEQUENCE [LARGE SCALE GENOMIC DNA]</scope>
    <source>
        <strain evidence="5 6">DSM 45533</strain>
    </source>
</reference>
<dbReference type="GO" id="GO:0006950">
    <property type="term" value="P:response to stress"/>
    <property type="evidence" value="ECO:0007669"/>
    <property type="project" value="TreeGrafter"/>
</dbReference>
<dbReference type="AlphaFoldDB" id="A0A7W0CU35"/>
<comment type="caution">
    <text evidence="5">The sequence shown here is derived from an EMBL/GenBank/DDBJ whole genome shotgun (WGS) entry which is preliminary data.</text>
</comment>
<dbReference type="InterPro" id="IPR039422">
    <property type="entry name" value="MarR/SlyA-like"/>
</dbReference>
<dbReference type="Proteomes" id="UP000530928">
    <property type="component" value="Unassembled WGS sequence"/>
</dbReference>
<dbReference type="GO" id="GO:0003677">
    <property type="term" value="F:DNA binding"/>
    <property type="evidence" value="ECO:0007669"/>
    <property type="project" value="UniProtKB-KW"/>
</dbReference>
<accession>A0A7W0CU35</accession>
<proteinExistence type="predicted"/>
<feature type="domain" description="HTH marR-type" evidence="4">
    <location>
        <begin position="23"/>
        <end position="158"/>
    </location>
</feature>
<dbReference type="EMBL" id="JACDUR010000010">
    <property type="protein sequence ID" value="MBA2897228.1"/>
    <property type="molecule type" value="Genomic_DNA"/>
</dbReference>
<dbReference type="RefSeq" id="WP_181615926.1">
    <property type="nucleotide sequence ID" value="NZ_BAABAM010000010.1"/>
</dbReference>
<dbReference type="PANTHER" id="PTHR33164">
    <property type="entry name" value="TRANSCRIPTIONAL REGULATOR, MARR FAMILY"/>
    <property type="match status" value="1"/>
</dbReference>
<protein>
    <submittedName>
        <fullName evidence="5">DNA-binding MarR family transcriptional regulator</fullName>
    </submittedName>
</protein>
<keyword evidence="2 5" id="KW-0238">DNA-binding</keyword>
<evidence type="ECO:0000259" key="4">
    <source>
        <dbReference type="PROSITE" id="PS50995"/>
    </source>
</evidence>
<dbReference type="Pfam" id="PF01047">
    <property type="entry name" value="MarR"/>
    <property type="match status" value="1"/>
</dbReference>
<evidence type="ECO:0000313" key="6">
    <source>
        <dbReference type="Proteomes" id="UP000530928"/>
    </source>
</evidence>
<dbReference type="InterPro" id="IPR000835">
    <property type="entry name" value="HTH_MarR-typ"/>
</dbReference>
<dbReference type="Gene3D" id="1.10.10.10">
    <property type="entry name" value="Winged helix-like DNA-binding domain superfamily/Winged helix DNA-binding domain"/>
    <property type="match status" value="1"/>
</dbReference>
<sequence>MRDAVDGISDQWARALPDLDVTPMHVVGRLSRASRLLERGIKDHLAARDLEPWEFDSLLTLLRSNPEHTMCMKDVTAAMLVSPATLTNRMDRLVERGLVTRSQAPGNRRMVLVTLTDEGARLATEIVYSHVANERRMLDALDPAEQELLAGLLRKLLHSLGDG</sequence>
<dbReference type="PROSITE" id="PS50995">
    <property type="entry name" value="HTH_MARR_2"/>
    <property type="match status" value="1"/>
</dbReference>
<evidence type="ECO:0000256" key="3">
    <source>
        <dbReference type="ARBA" id="ARBA00023163"/>
    </source>
</evidence>
<dbReference type="PROSITE" id="PS01117">
    <property type="entry name" value="HTH_MARR_1"/>
    <property type="match status" value="1"/>
</dbReference>
<dbReference type="InterPro" id="IPR036388">
    <property type="entry name" value="WH-like_DNA-bd_sf"/>
</dbReference>
<dbReference type="InterPro" id="IPR036390">
    <property type="entry name" value="WH_DNA-bd_sf"/>
</dbReference>
<evidence type="ECO:0000313" key="5">
    <source>
        <dbReference type="EMBL" id="MBA2897228.1"/>
    </source>
</evidence>
<evidence type="ECO:0000256" key="1">
    <source>
        <dbReference type="ARBA" id="ARBA00023015"/>
    </source>
</evidence>
<evidence type="ECO:0000256" key="2">
    <source>
        <dbReference type="ARBA" id="ARBA00023125"/>
    </source>
</evidence>
<keyword evidence="3" id="KW-0804">Transcription</keyword>
<dbReference type="SMART" id="SM00347">
    <property type="entry name" value="HTH_MARR"/>
    <property type="match status" value="1"/>
</dbReference>
<dbReference type="InterPro" id="IPR023187">
    <property type="entry name" value="Tscrpt_reg_MarR-type_CS"/>
</dbReference>
<dbReference type="GO" id="GO:0003700">
    <property type="term" value="F:DNA-binding transcription factor activity"/>
    <property type="evidence" value="ECO:0007669"/>
    <property type="project" value="InterPro"/>
</dbReference>
<gene>
    <name evidence="5" type="ORF">HNR30_008624</name>
</gene>